<organism evidence="2 3">
    <name type="scientific">Vibrio algicola</name>
    <dbReference type="NCBI Taxonomy" id="2662262"/>
    <lineage>
        <taxon>Bacteria</taxon>
        <taxon>Pseudomonadati</taxon>
        <taxon>Pseudomonadota</taxon>
        <taxon>Gammaproteobacteria</taxon>
        <taxon>Vibrionales</taxon>
        <taxon>Vibrionaceae</taxon>
        <taxon>Vibrio</taxon>
    </lineage>
</organism>
<gene>
    <name evidence="2" type="ORF">GFB47_05215</name>
</gene>
<sequence>MFTCVSTSASALEYSASLVSPVSCNNTTLLSNYCQPNQQYTLSLNSKPINDDKDINSIPPRYLTISDGKDWDYLLGQTYTFFGLSLAAVGLMTLLPEGVTHWDSDQRSFDSLGQKWKDNVSQGPVWDNDSFYLNYIMHPYFGGVYYTVARHSGFNGFESFLYSFTMSTFFWEYGVEAFAEVPSWQDIIVTPILGSLVGEGMYQAEQYIAFENDGELLGSETVGTISLFLLNPIGHIHYWFTGDDESNSELSLTSDPSLSYPKTNLLNHNTSHYAGNEFIGMTFKYHF</sequence>
<dbReference type="Pfam" id="PF13084">
    <property type="entry name" value="DUF3943"/>
    <property type="match status" value="1"/>
</dbReference>
<dbReference type="RefSeq" id="WP_153448156.1">
    <property type="nucleotide sequence ID" value="NZ_CP045699.1"/>
</dbReference>
<dbReference type="AlphaFoldDB" id="A0A5Q0TKM7"/>
<keyword evidence="3" id="KW-1185">Reference proteome</keyword>
<dbReference type="Proteomes" id="UP000348942">
    <property type="component" value="Chromosome 1"/>
</dbReference>
<accession>A0A5Q0TKM7</accession>
<dbReference type="InterPro" id="IPR025079">
    <property type="entry name" value="DUF3943"/>
</dbReference>
<feature type="domain" description="DUF3943" evidence="1">
    <location>
        <begin position="123"/>
        <end position="233"/>
    </location>
</feature>
<dbReference type="EMBL" id="CP045699">
    <property type="protein sequence ID" value="QGA66019.1"/>
    <property type="molecule type" value="Genomic_DNA"/>
</dbReference>
<name>A0A5Q0TKM7_9VIBR</name>
<proteinExistence type="predicted"/>
<evidence type="ECO:0000313" key="3">
    <source>
        <dbReference type="Proteomes" id="UP000348942"/>
    </source>
</evidence>
<evidence type="ECO:0000259" key="1">
    <source>
        <dbReference type="Pfam" id="PF13084"/>
    </source>
</evidence>
<evidence type="ECO:0000313" key="2">
    <source>
        <dbReference type="EMBL" id="QGA66019.1"/>
    </source>
</evidence>
<reference evidence="2 3" key="1">
    <citation type="submission" date="2019-10" db="EMBL/GenBank/DDBJ databases">
        <title>Vibrio sp. nov., isolated from Coralline algae surface.</title>
        <authorList>
            <person name="Geng Y."/>
            <person name="Zhang X."/>
        </authorList>
    </citation>
    <scope>NUCLEOTIDE SEQUENCE [LARGE SCALE GENOMIC DNA]</scope>
    <source>
        <strain evidence="2 3">SM1977</strain>
    </source>
</reference>
<protein>
    <submittedName>
        <fullName evidence="2">DUF3943 domain-containing protein</fullName>
    </submittedName>
</protein>